<dbReference type="Gene3D" id="1.20.200.10">
    <property type="entry name" value="Fumarase/aspartase (Central domain)"/>
    <property type="match status" value="1"/>
</dbReference>
<reference evidence="9" key="2">
    <citation type="submission" date="2019-02" db="EMBL/GenBank/DDBJ databases">
        <title>Granulicella sibirica sp. nov., a psychrotolerant acidobacterium isolated from an organic soil layer in forested tundra, West Siberia.</title>
        <authorList>
            <person name="Oshkin I.Y."/>
            <person name="Kulichevskaya I.S."/>
            <person name="Rijpstra W.I.C."/>
            <person name="Sinninghe Damste J.S."/>
            <person name="Rakitin A.L."/>
            <person name="Ravin N.V."/>
            <person name="Dedysh S.N."/>
        </authorList>
    </citation>
    <scope>NUCLEOTIDE SEQUENCE [LARGE SCALE GENOMIC DNA]</scope>
    <source>
        <strain evidence="9">AF10</strain>
    </source>
</reference>
<dbReference type="PANTHER" id="PTHR43814:SF1">
    <property type="entry name" value="ARGININOSUCCINATE LYASE"/>
    <property type="match status" value="1"/>
</dbReference>
<feature type="domain" description="Fumarate lyase N-terminal" evidence="6">
    <location>
        <begin position="106"/>
        <end position="308"/>
    </location>
</feature>
<dbReference type="PANTHER" id="PTHR43814">
    <property type="entry name" value="ARGININOSUCCINATE LYASE"/>
    <property type="match status" value="1"/>
</dbReference>
<comment type="catalytic activity">
    <reaction evidence="1 5">
        <text>2-(N(omega)-L-arginino)succinate = fumarate + L-arginine</text>
        <dbReference type="Rhea" id="RHEA:24020"/>
        <dbReference type="ChEBI" id="CHEBI:29806"/>
        <dbReference type="ChEBI" id="CHEBI:32682"/>
        <dbReference type="ChEBI" id="CHEBI:57472"/>
        <dbReference type="EC" id="4.3.2.1"/>
    </reaction>
</comment>
<name>A0A4V1L522_9BACT</name>
<dbReference type="Pfam" id="PF00206">
    <property type="entry name" value="Lyase_1"/>
    <property type="match status" value="1"/>
</dbReference>
<feature type="domain" description="Argininosuccinate lyase C-terminal" evidence="7">
    <location>
        <begin position="373"/>
        <end position="406"/>
    </location>
</feature>
<evidence type="ECO:0000313" key="8">
    <source>
        <dbReference type="EMBL" id="RXH54254.1"/>
    </source>
</evidence>
<dbReference type="EC" id="4.3.2.1" evidence="3 5"/>
<dbReference type="Gene3D" id="1.10.40.30">
    <property type="entry name" value="Fumarase/aspartase (C-terminal domain)"/>
    <property type="match status" value="1"/>
</dbReference>
<dbReference type="UniPathway" id="UPA00068">
    <property type="reaction ID" value="UER00114"/>
</dbReference>
<evidence type="ECO:0000259" key="7">
    <source>
        <dbReference type="Pfam" id="PF14698"/>
    </source>
</evidence>
<dbReference type="OrthoDB" id="9769623at2"/>
<evidence type="ECO:0000256" key="5">
    <source>
        <dbReference type="HAMAP-Rule" id="MF_00006"/>
    </source>
</evidence>
<dbReference type="InterPro" id="IPR009049">
    <property type="entry name" value="Argininosuccinate_lyase"/>
</dbReference>
<dbReference type="HAMAP" id="MF_00006">
    <property type="entry name" value="Arg_succ_lyase"/>
    <property type="match status" value="1"/>
</dbReference>
<keyword evidence="5 8" id="KW-0456">Lyase</keyword>
<dbReference type="NCBIfam" id="TIGR00838">
    <property type="entry name" value="argH"/>
    <property type="match status" value="1"/>
</dbReference>
<dbReference type="GO" id="GO:0004056">
    <property type="term" value="F:argininosuccinate lyase activity"/>
    <property type="evidence" value="ECO:0007669"/>
    <property type="project" value="UniProtKB-UniRule"/>
</dbReference>
<reference evidence="8 9" key="1">
    <citation type="submission" date="2018-11" db="EMBL/GenBank/DDBJ databases">
        <authorList>
            <person name="Mardanov A.V."/>
            <person name="Ravin N.V."/>
            <person name="Dedysh S.N."/>
        </authorList>
    </citation>
    <scope>NUCLEOTIDE SEQUENCE [LARGE SCALE GENOMIC DNA]</scope>
    <source>
        <strain evidence="8 9">AF10</strain>
    </source>
</reference>
<evidence type="ECO:0000259" key="6">
    <source>
        <dbReference type="Pfam" id="PF00206"/>
    </source>
</evidence>
<dbReference type="InterPro" id="IPR024083">
    <property type="entry name" value="Fumarase/histidase_N"/>
</dbReference>
<dbReference type="Pfam" id="PF14698">
    <property type="entry name" value="ASL_C2"/>
    <property type="match status" value="1"/>
</dbReference>
<keyword evidence="5" id="KW-0028">Amino-acid biosynthesis</keyword>
<dbReference type="PRINTS" id="PR00145">
    <property type="entry name" value="ARGSUCLYASE"/>
</dbReference>
<keyword evidence="4 5" id="KW-0055">Arginine biosynthesis</keyword>
<gene>
    <name evidence="5" type="primary">argH</name>
    <name evidence="8" type="ORF">GRAN_4550</name>
</gene>
<evidence type="ECO:0000256" key="1">
    <source>
        <dbReference type="ARBA" id="ARBA00000985"/>
    </source>
</evidence>
<dbReference type="InterPro" id="IPR000362">
    <property type="entry name" value="Fumarate_lyase_fam"/>
</dbReference>
<dbReference type="SUPFAM" id="SSF48557">
    <property type="entry name" value="L-aspartase-like"/>
    <property type="match status" value="1"/>
</dbReference>
<protein>
    <recommendedName>
        <fullName evidence="3 5">Argininosuccinate lyase</fullName>
        <shortName evidence="5">ASAL</shortName>
        <ecNumber evidence="3 5">4.3.2.1</ecNumber>
    </recommendedName>
    <alternativeName>
        <fullName evidence="5">Arginosuccinase</fullName>
    </alternativeName>
</protein>
<dbReference type="EMBL" id="RDSM01000004">
    <property type="protein sequence ID" value="RXH54254.1"/>
    <property type="molecule type" value="Genomic_DNA"/>
</dbReference>
<evidence type="ECO:0000256" key="4">
    <source>
        <dbReference type="ARBA" id="ARBA00022571"/>
    </source>
</evidence>
<comment type="caution">
    <text evidence="8">The sequence shown here is derived from an EMBL/GenBank/DDBJ whole genome shotgun (WGS) entry which is preliminary data.</text>
</comment>
<dbReference type="Gene3D" id="1.10.275.10">
    <property type="entry name" value="Fumarase/aspartase (N-terminal domain)"/>
    <property type="match status" value="1"/>
</dbReference>
<accession>A0A4V1L522</accession>
<sequence length="500" mass="54407">MAEETKGLSGSKTKSVFPAPTYRTAVLARVFKDAQKHFVDPLLAIQYAHTLMLGRQGIMRAPDVAACLRALDALDLEEIRTAKYDGSFEDLFFFMESRLAALCGPDNAGRMHTARSRNDIDLTMYRMVLRDLLARVVGEVIALRRVLVDLAWEHRASLMPAYTHNQPAQPTTLGHYLMAMIECLERDTARLKSAYGRVNQCPLGACAITTTGFPIDRKLTADLLGFDALQVNSYGAIAAVDYLTESCSVVAVCMLNLGRFAQDLLLWSTAEFNYLRLSDGYVQISSIMPQKRNPVPLEHVRVLASRAMTQAQAVLGSLHNTPFADMNDAEDDLQPLVYTAFEDALRSLELLSGVLGEVDWNTDRMAAAAQGSFLTVTELADTLVRETGMSFRAAHEIVSEAVKELASGYDPTRMAAAVERLLPADANVDVGVLLKALDAGNFVKVRIVPGGPGMEALEPEILRAKNAVAGDVEWLGEAGGRLVSARARMRAGVDGVVGLG</sequence>
<dbReference type="CDD" id="cd01359">
    <property type="entry name" value="Argininosuccinate_lyase"/>
    <property type="match status" value="1"/>
</dbReference>
<dbReference type="InterPro" id="IPR008948">
    <property type="entry name" value="L-Aspartase-like"/>
</dbReference>
<dbReference type="AlphaFoldDB" id="A0A4V1L522"/>
<comment type="pathway">
    <text evidence="2 5">Amino-acid biosynthesis; L-arginine biosynthesis; L-arginine from L-ornithine and carbamoyl phosphate: step 3/3.</text>
</comment>
<dbReference type="Proteomes" id="UP000289437">
    <property type="component" value="Unassembled WGS sequence"/>
</dbReference>
<dbReference type="InterPro" id="IPR029419">
    <property type="entry name" value="Arg_succ_lyase_C"/>
</dbReference>
<keyword evidence="9" id="KW-1185">Reference proteome</keyword>
<keyword evidence="5" id="KW-0963">Cytoplasm</keyword>
<evidence type="ECO:0000256" key="2">
    <source>
        <dbReference type="ARBA" id="ARBA00004941"/>
    </source>
</evidence>
<comment type="subcellular location">
    <subcellularLocation>
        <location evidence="5">Cytoplasm</location>
    </subcellularLocation>
</comment>
<dbReference type="RefSeq" id="WP_128915169.1">
    <property type="nucleotide sequence ID" value="NZ_RDSM01000004.1"/>
</dbReference>
<evidence type="ECO:0000256" key="3">
    <source>
        <dbReference type="ARBA" id="ARBA00012338"/>
    </source>
</evidence>
<evidence type="ECO:0000313" key="9">
    <source>
        <dbReference type="Proteomes" id="UP000289437"/>
    </source>
</evidence>
<dbReference type="PRINTS" id="PR00149">
    <property type="entry name" value="FUMRATELYASE"/>
</dbReference>
<comment type="similarity">
    <text evidence="5">Belongs to the lyase 1 family. Argininosuccinate lyase subfamily.</text>
</comment>
<dbReference type="GO" id="GO:0042450">
    <property type="term" value="P:L-arginine biosynthetic process via ornithine"/>
    <property type="evidence" value="ECO:0007669"/>
    <property type="project" value="UniProtKB-UniRule"/>
</dbReference>
<organism evidence="8 9">
    <name type="scientific">Granulicella sibirica</name>
    <dbReference type="NCBI Taxonomy" id="2479048"/>
    <lineage>
        <taxon>Bacteria</taxon>
        <taxon>Pseudomonadati</taxon>
        <taxon>Acidobacteriota</taxon>
        <taxon>Terriglobia</taxon>
        <taxon>Terriglobales</taxon>
        <taxon>Acidobacteriaceae</taxon>
        <taxon>Granulicella</taxon>
    </lineage>
</organism>
<dbReference type="InterPro" id="IPR022761">
    <property type="entry name" value="Fumarate_lyase_N"/>
</dbReference>
<proteinExistence type="inferred from homology"/>
<dbReference type="GO" id="GO:0005829">
    <property type="term" value="C:cytosol"/>
    <property type="evidence" value="ECO:0007669"/>
    <property type="project" value="TreeGrafter"/>
</dbReference>